<dbReference type="AlphaFoldDB" id="X1CSP2"/>
<dbReference type="Pfam" id="PF00120">
    <property type="entry name" value="Gln-synt_C"/>
    <property type="match status" value="2"/>
</dbReference>
<dbReference type="PANTHER" id="PTHR43785">
    <property type="entry name" value="GAMMA-GLUTAMYLPUTRESCINE SYNTHETASE"/>
    <property type="match status" value="1"/>
</dbReference>
<keyword evidence="1" id="KW-0436">Ligase</keyword>
<protein>
    <recommendedName>
        <fullName evidence="2">GS catalytic domain-containing protein</fullName>
    </recommendedName>
</protein>
<dbReference type="EMBL" id="BART01029793">
    <property type="protein sequence ID" value="GAH10822.1"/>
    <property type="molecule type" value="Genomic_DNA"/>
</dbReference>
<comment type="caution">
    <text evidence="3">The sequence shown here is derived from an EMBL/GenBank/DDBJ whole genome shotgun (WGS) entry which is preliminary data.</text>
</comment>
<reference evidence="3" key="1">
    <citation type="journal article" date="2014" name="Front. Microbiol.">
        <title>High frequency of phylogenetically diverse reductive dehalogenase-homologous genes in deep subseafloor sedimentary metagenomes.</title>
        <authorList>
            <person name="Kawai M."/>
            <person name="Futagami T."/>
            <person name="Toyoda A."/>
            <person name="Takaki Y."/>
            <person name="Nishi S."/>
            <person name="Hori S."/>
            <person name="Arai W."/>
            <person name="Tsubouchi T."/>
            <person name="Morono Y."/>
            <person name="Uchiyama I."/>
            <person name="Ito T."/>
            <person name="Fujiyama A."/>
            <person name="Inagaki F."/>
            <person name="Takami H."/>
        </authorList>
    </citation>
    <scope>NUCLEOTIDE SEQUENCE</scope>
    <source>
        <strain evidence="3">Expedition CK06-06</strain>
    </source>
</reference>
<proteinExistence type="predicted"/>
<dbReference type="SUPFAM" id="SSF55931">
    <property type="entry name" value="Glutamine synthetase/guanido kinase"/>
    <property type="match status" value="2"/>
</dbReference>
<dbReference type="InterPro" id="IPR008146">
    <property type="entry name" value="Gln_synth_cat_dom"/>
</dbReference>
<evidence type="ECO:0000256" key="1">
    <source>
        <dbReference type="ARBA" id="ARBA00022598"/>
    </source>
</evidence>
<evidence type="ECO:0000313" key="3">
    <source>
        <dbReference type="EMBL" id="GAH10822.1"/>
    </source>
</evidence>
<dbReference type="PANTHER" id="PTHR43785:SF12">
    <property type="entry name" value="TYPE-1 GLUTAMINE SYNTHETASE 2"/>
    <property type="match status" value="1"/>
</dbReference>
<accession>X1CSP2</accession>
<dbReference type="InterPro" id="IPR014746">
    <property type="entry name" value="Gln_synth/guanido_kin_cat_dom"/>
</dbReference>
<evidence type="ECO:0000259" key="2">
    <source>
        <dbReference type="PROSITE" id="PS51987"/>
    </source>
</evidence>
<sequence length="113" mass="13253">MRYTIAEYCDAFGIEIECLHHEVALGQHEIDFRYGKAVETADNTNTIKMIKEGINSLPGSLSEALNEFRNSDFLKEVFGEEPFKNFYYAKLEENDAYRVVVSEWERNRYITRL</sequence>
<name>X1CSP2_9ZZZZ</name>
<feature type="domain" description="GS catalytic" evidence="2">
    <location>
        <begin position="1"/>
        <end position="113"/>
    </location>
</feature>
<dbReference type="Gene3D" id="3.30.590.10">
    <property type="entry name" value="Glutamine synthetase/guanido kinase, catalytic domain"/>
    <property type="match status" value="2"/>
</dbReference>
<dbReference type="GO" id="GO:0004356">
    <property type="term" value="F:glutamine synthetase activity"/>
    <property type="evidence" value="ECO:0007669"/>
    <property type="project" value="InterPro"/>
</dbReference>
<gene>
    <name evidence="3" type="ORF">S01H4_52192</name>
</gene>
<organism evidence="3">
    <name type="scientific">marine sediment metagenome</name>
    <dbReference type="NCBI Taxonomy" id="412755"/>
    <lineage>
        <taxon>unclassified sequences</taxon>
        <taxon>metagenomes</taxon>
        <taxon>ecological metagenomes</taxon>
    </lineage>
</organism>
<dbReference type="PROSITE" id="PS51987">
    <property type="entry name" value="GS_CATALYTIC"/>
    <property type="match status" value="1"/>
</dbReference>